<dbReference type="SUPFAM" id="SSF56112">
    <property type="entry name" value="Protein kinase-like (PK-like)"/>
    <property type="match status" value="1"/>
</dbReference>
<dbReference type="PROSITE" id="PS50076">
    <property type="entry name" value="DNAJ_2"/>
    <property type="match status" value="1"/>
</dbReference>
<evidence type="ECO:0000259" key="8">
    <source>
        <dbReference type="PROSITE" id="PS50076"/>
    </source>
</evidence>
<comment type="similarity">
    <text evidence="2">Belongs to the protein kinase superfamily. AGC Ser/Thr protein kinase family. PKC subfamily.</text>
</comment>
<feature type="compositionally biased region" description="Polar residues" evidence="6">
    <location>
        <begin position="1145"/>
        <end position="1160"/>
    </location>
</feature>
<sequence>MADYLKSAFSYLASSASNKCENEFIGSTIYVGPSAFRIKRMIAEGGFGVVYEAQDTSKGTCYALKRMLAHDKGANDLILHEIALLKQLSGHPNIMQFFHAASVGKERMKMVGTEFLIVTELCKGGQLSQYLPTPRHERPFSSEVIAQIMHQTCRAVQHMHNQCPPVMHRDLKIENLLLSEDFVIKLCDFGSASTTSYTPDASWSALQRLTIQEELEKFTTPMYRAPEMLDLYQNYPIGTAADIWALGCILFYLSCTYHPFEDAAKLAILNAKYTLPTPTSREETMFHSLIRQMLLVDPRQRPDINDVLREVSEVAAVLEIRVSASIPILAEVQKRQARVGANAQHQPVPGTTASSDQIGTDLKSTPNRTRTSSPRTVSNRPPHPPPPKPTPARPQAPPPTSAPSSVTPPSRPTTTDVGRSQPTPTSTSTSGAGTGNMFGLLKGGAGNLLRNIRDASNKVLESVSSTLSSDLDFQLITSRIAVMSYPAESGLESIGTGNSMEEVQNMLNSRYPNAYAVYNLSPRPYRSDQWFDGRVSHRVFDAHRAPSLRSLIELCLNARLWLSQKPGNLCVVHCMDGRAASAMLVCSLLCFCHLFDNVSPALQLFSSKRGNPRLNASQTRYIDYVAQLVHNRVPMPHHRPLKLISLTVTPIPTFNKSKNGCRPYVEVYEGKTQVLSTYTDYDSLRSYVLEDRKIEFLLNGISVLGDLTVIVYHCRSSFAGRGKVAAVKIAQFQLYTGFVEPDQSELIYFKSDLDHLDTSSGFGNYTSRYADSFNLTLEFMVSPNERPRQGKNLVYPWETLPPPEALRPELCISDSEELRSLLADYGRFNFTQPATGRSAATVSRQSSAKSTDSVPPAHAEISSGKASETQEDLRPPIDHLVDHEIQDAVSANHESETNDSHSDKERTPVGDLLGFHIHSSEHNEEHSNNTYSPPIVLIDVGGGSVNETPVGQPEPSPVTGDDPFNLDAHPAKPPTPDWTAAFDISSGPSSNNPFDPFGIPTGEPDFHYTVSPGLDQTHESGRATKDKPVDLDTIFGPAHLSTSASASDLNSNRNTPLHPSASFSSLSSNAAPTVKSDRTDPFSDFNLFGKPGDAHPDPSRSSTATKHVHNLGHAASFTTTANSGATPSFEIPQTSRTKFAPGIGVSSNGPASDGAATTGSAYPPNTPNRTGTRPHVGKDAFSDLLGDFSGASNASGQGQPKTVNEMRREKLAKTVDPEQLKVQDWAHGKDRNLRALLCSLPGILWDGVKWKPVGITDLMTAEQVKRQYRNAARVIHPDKWMNTEHEQLARMIFVELNDAMAEFEKESGPVISF</sequence>
<dbReference type="PROSITE" id="PS50011">
    <property type="entry name" value="PROTEIN_KINASE_DOM"/>
    <property type="match status" value="1"/>
</dbReference>
<gene>
    <name evidence="11" type="ORF">CSKR_101615</name>
</gene>
<dbReference type="GO" id="GO:0045747">
    <property type="term" value="P:positive regulation of Notch signaling pathway"/>
    <property type="evidence" value="ECO:0007669"/>
    <property type="project" value="TreeGrafter"/>
</dbReference>
<evidence type="ECO:0000256" key="3">
    <source>
        <dbReference type="ARBA" id="ARBA00022553"/>
    </source>
</evidence>
<dbReference type="FunFam" id="1.10.287.110:FF:000002">
    <property type="entry name" value="putative tyrosine-protein phosphatase auxilin isoform X2"/>
    <property type="match status" value="1"/>
</dbReference>
<feature type="compositionally biased region" description="Low complexity" evidence="6">
    <location>
        <begin position="402"/>
        <end position="415"/>
    </location>
</feature>
<dbReference type="InterPro" id="IPR011009">
    <property type="entry name" value="Kinase-like_dom_sf"/>
</dbReference>
<feature type="domain" description="Phosphatase tensin-type" evidence="9">
    <location>
        <begin position="462"/>
        <end position="632"/>
    </location>
</feature>
<proteinExistence type="inferred from homology"/>
<dbReference type="Gene3D" id="1.10.287.110">
    <property type="entry name" value="DnaJ domain"/>
    <property type="match status" value="1"/>
</dbReference>
<feature type="compositionally biased region" description="Polar residues" evidence="6">
    <location>
        <begin position="343"/>
        <end position="358"/>
    </location>
</feature>
<dbReference type="GO" id="GO:2000369">
    <property type="term" value="P:regulation of clathrin-dependent endocytosis"/>
    <property type="evidence" value="ECO:0007669"/>
    <property type="project" value="TreeGrafter"/>
</dbReference>
<feature type="compositionally biased region" description="Polar residues" evidence="6">
    <location>
        <begin position="1040"/>
        <end position="1057"/>
    </location>
</feature>
<dbReference type="InterPro" id="IPR014020">
    <property type="entry name" value="Tensin_C2-dom"/>
</dbReference>
<dbReference type="SMART" id="SM00220">
    <property type="entry name" value="S_TKc"/>
    <property type="match status" value="1"/>
</dbReference>
<feature type="compositionally biased region" description="Pro residues" evidence="6">
    <location>
        <begin position="381"/>
        <end position="401"/>
    </location>
</feature>
<dbReference type="InterPro" id="IPR029021">
    <property type="entry name" value="Prot-tyrosine_phosphatase-like"/>
</dbReference>
<dbReference type="GO" id="GO:0030136">
    <property type="term" value="C:clathrin-coated vesicle"/>
    <property type="evidence" value="ECO:0007669"/>
    <property type="project" value="UniProtKB-SubCell"/>
</dbReference>
<accession>A0A8T1M574</accession>
<dbReference type="Gene3D" id="3.90.190.10">
    <property type="entry name" value="Protein tyrosine phosphatase superfamily"/>
    <property type="match status" value="1"/>
</dbReference>
<dbReference type="Pfam" id="PF10409">
    <property type="entry name" value="PTEN_C2"/>
    <property type="match status" value="1"/>
</dbReference>
<dbReference type="GO" id="GO:0004674">
    <property type="term" value="F:protein serine/threonine kinase activity"/>
    <property type="evidence" value="ECO:0007669"/>
    <property type="project" value="TreeGrafter"/>
</dbReference>
<feature type="compositionally biased region" description="Polar residues" evidence="6">
    <location>
        <begin position="835"/>
        <end position="853"/>
    </location>
</feature>
<dbReference type="CDD" id="cd06257">
    <property type="entry name" value="DnaJ"/>
    <property type="match status" value="1"/>
</dbReference>
<feature type="region of interest" description="Disordered" evidence="6">
    <location>
        <begin position="943"/>
        <end position="962"/>
    </location>
</feature>
<keyword evidence="11" id="KW-0418">Kinase</keyword>
<dbReference type="InterPro" id="IPR036869">
    <property type="entry name" value="J_dom_sf"/>
</dbReference>
<keyword evidence="5" id="KW-0968">Cytoplasmic vesicle</keyword>
<evidence type="ECO:0000259" key="10">
    <source>
        <dbReference type="PROSITE" id="PS51182"/>
    </source>
</evidence>
<dbReference type="InterPro" id="IPR008271">
    <property type="entry name" value="Ser/Thr_kinase_AS"/>
</dbReference>
<evidence type="ECO:0000256" key="1">
    <source>
        <dbReference type="ARBA" id="ARBA00004132"/>
    </source>
</evidence>
<dbReference type="OrthoDB" id="1717591at2759"/>
<dbReference type="GO" id="GO:0005524">
    <property type="term" value="F:ATP binding"/>
    <property type="evidence" value="ECO:0007669"/>
    <property type="project" value="InterPro"/>
</dbReference>
<dbReference type="PROSITE" id="PS51181">
    <property type="entry name" value="PPASE_TENSIN"/>
    <property type="match status" value="1"/>
</dbReference>
<evidence type="ECO:0000256" key="5">
    <source>
        <dbReference type="ARBA" id="ARBA00023329"/>
    </source>
</evidence>
<feature type="domain" description="J" evidence="8">
    <location>
        <begin position="1248"/>
        <end position="1308"/>
    </location>
</feature>
<dbReference type="EMBL" id="NIRI02000056">
    <property type="protein sequence ID" value="KAG5444128.1"/>
    <property type="molecule type" value="Genomic_DNA"/>
</dbReference>
<dbReference type="PROSITE" id="PS00108">
    <property type="entry name" value="PROTEIN_KINASE_ST"/>
    <property type="match status" value="1"/>
</dbReference>
<feature type="compositionally biased region" description="Low complexity" evidence="6">
    <location>
        <begin position="422"/>
        <end position="431"/>
    </location>
</feature>
<feature type="domain" description="Protein kinase" evidence="7">
    <location>
        <begin position="36"/>
        <end position="318"/>
    </location>
</feature>
<dbReference type="SUPFAM" id="SSF46565">
    <property type="entry name" value="Chaperone J-domain"/>
    <property type="match status" value="1"/>
</dbReference>
<dbReference type="InterPro" id="IPR000719">
    <property type="entry name" value="Prot_kinase_dom"/>
</dbReference>
<protein>
    <submittedName>
        <fullName evidence="11">Cyclin-G-associated kinase</fullName>
    </submittedName>
</protein>
<dbReference type="InterPro" id="IPR029023">
    <property type="entry name" value="Tensin_phosphatase"/>
</dbReference>
<keyword evidence="12" id="KW-1185">Reference proteome</keyword>
<evidence type="ECO:0000256" key="6">
    <source>
        <dbReference type="SAM" id="MobiDB-lite"/>
    </source>
</evidence>
<dbReference type="InterPro" id="IPR035892">
    <property type="entry name" value="C2_domain_sf"/>
</dbReference>
<feature type="region of interest" description="Disordered" evidence="6">
    <location>
        <begin position="835"/>
        <end position="871"/>
    </location>
</feature>
<organism evidence="11 12">
    <name type="scientific">Clonorchis sinensis</name>
    <name type="common">Chinese liver fluke</name>
    <dbReference type="NCBI Taxonomy" id="79923"/>
    <lineage>
        <taxon>Eukaryota</taxon>
        <taxon>Metazoa</taxon>
        <taxon>Spiralia</taxon>
        <taxon>Lophotrochozoa</taxon>
        <taxon>Platyhelminthes</taxon>
        <taxon>Trematoda</taxon>
        <taxon>Digenea</taxon>
        <taxon>Opisthorchiida</taxon>
        <taxon>Opisthorchiata</taxon>
        <taxon>Opisthorchiidae</taxon>
        <taxon>Clonorchis</taxon>
    </lineage>
</organism>
<feature type="compositionally biased region" description="Low complexity" evidence="6">
    <location>
        <begin position="364"/>
        <end position="380"/>
    </location>
</feature>
<dbReference type="SUPFAM" id="SSF49562">
    <property type="entry name" value="C2 domain (Calcium/lipid-binding domain, CaLB)"/>
    <property type="match status" value="1"/>
</dbReference>
<dbReference type="Pfam" id="PF00069">
    <property type="entry name" value="Pkinase"/>
    <property type="match status" value="1"/>
</dbReference>
<keyword evidence="4" id="KW-0547">Nucleotide-binding</keyword>
<evidence type="ECO:0000313" key="12">
    <source>
        <dbReference type="Proteomes" id="UP000286415"/>
    </source>
</evidence>
<feature type="region of interest" description="Disordered" evidence="6">
    <location>
        <begin position="1138"/>
        <end position="1203"/>
    </location>
</feature>
<evidence type="ECO:0000259" key="7">
    <source>
        <dbReference type="PROSITE" id="PS50011"/>
    </source>
</evidence>
<comment type="subcellular location">
    <subcellularLocation>
        <location evidence="1">Cytoplasmic vesicle</location>
        <location evidence="1">Clathrin-coated vesicle</location>
    </subcellularLocation>
</comment>
<dbReference type="SMART" id="SM01326">
    <property type="entry name" value="PTEN_C2"/>
    <property type="match status" value="1"/>
</dbReference>
<dbReference type="InterPro" id="IPR001623">
    <property type="entry name" value="DnaJ_domain"/>
</dbReference>
<feature type="compositionally biased region" description="Basic and acidic residues" evidence="6">
    <location>
        <begin position="1016"/>
        <end position="1030"/>
    </location>
</feature>
<feature type="compositionally biased region" description="Low complexity" evidence="6">
    <location>
        <begin position="1060"/>
        <end position="1071"/>
    </location>
</feature>
<dbReference type="Proteomes" id="UP000286415">
    <property type="component" value="Unassembled WGS sequence"/>
</dbReference>
<name>A0A8T1M574_CLOSI</name>
<reference evidence="11 12" key="2">
    <citation type="journal article" date="2021" name="Genomics">
        <title>High-quality reference genome for Clonorchis sinensis.</title>
        <authorList>
            <person name="Young N.D."/>
            <person name="Stroehlein A.J."/>
            <person name="Kinkar L."/>
            <person name="Wang T."/>
            <person name="Sohn W.M."/>
            <person name="Chang B.C.H."/>
            <person name="Kaur P."/>
            <person name="Weisz D."/>
            <person name="Dudchenko O."/>
            <person name="Aiden E.L."/>
            <person name="Korhonen P.K."/>
            <person name="Gasser R.B."/>
        </authorList>
    </citation>
    <scope>NUCLEOTIDE SEQUENCE [LARGE SCALE GENOMIC DNA]</scope>
    <source>
        <strain evidence="11">Cs-k2</strain>
    </source>
</reference>
<evidence type="ECO:0000256" key="4">
    <source>
        <dbReference type="ARBA" id="ARBA00022741"/>
    </source>
</evidence>
<reference evidence="11 12" key="1">
    <citation type="journal article" date="2018" name="Biotechnol. Adv.">
        <title>Improved genomic resources and new bioinformatic workflow for the carcinogenic parasite Clonorchis sinensis: Biotechnological implications.</title>
        <authorList>
            <person name="Wang D."/>
            <person name="Korhonen P.K."/>
            <person name="Gasser R.B."/>
            <person name="Young N.D."/>
        </authorList>
    </citation>
    <scope>NUCLEOTIDE SEQUENCE [LARGE SCALE GENOMIC DNA]</scope>
    <source>
        <strain evidence="11">Cs-k2</strain>
    </source>
</reference>
<evidence type="ECO:0000313" key="11">
    <source>
        <dbReference type="EMBL" id="KAG5444128.1"/>
    </source>
</evidence>
<dbReference type="PANTHER" id="PTHR22967">
    <property type="entry name" value="SERINE/THREONINE PROTEIN KINASE"/>
    <property type="match status" value="1"/>
</dbReference>
<dbReference type="FunFam" id="2.60.40.1110:FF:000001">
    <property type="entry name" value="cyclin-G-associated kinase isoform X2"/>
    <property type="match status" value="1"/>
</dbReference>
<dbReference type="Gene3D" id="1.10.510.10">
    <property type="entry name" value="Transferase(Phosphotransferase) domain 1"/>
    <property type="match status" value="1"/>
</dbReference>
<dbReference type="PANTHER" id="PTHR22967:SF105">
    <property type="entry name" value="CYCLIN-G-ASSOCIATED KINASE"/>
    <property type="match status" value="1"/>
</dbReference>
<dbReference type="Gene3D" id="2.60.40.1110">
    <property type="match status" value="1"/>
</dbReference>
<feature type="domain" description="C2 tensin-type" evidence="10">
    <location>
        <begin position="638"/>
        <end position="782"/>
    </location>
</feature>
<dbReference type="SUPFAM" id="SSF52799">
    <property type="entry name" value="(Phosphotyrosine protein) phosphatases II"/>
    <property type="match status" value="1"/>
</dbReference>
<evidence type="ECO:0000259" key="9">
    <source>
        <dbReference type="PROSITE" id="PS51181"/>
    </source>
</evidence>
<dbReference type="GO" id="GO:0035612">
    <property type="term" value="F:AP-2 adaptor complex binding"/>
    <property type="evidence" value="ECO:0007669"/>
    <property type="project" value="TreeGrafter"/>
</dbReference>
<feature type="region of interest" description="Disordered" evidence="6">
    <location>
        <begin position="983"/>
        <end position="1106"/>
    </location>
</feature>
<comment type="caution">
    <text evidence="11">The sequence shown here is derived from an EMBL/GenBank/DDBJ whole genome shotgun (WGS) entry which is preliminary data.</text>
</comment>
<keyword evidence="3" id="KW-0597">Phosphoprotein</keyword>
<feature type="compositionally biased region" description="Polar residues" evidence="6">
    <location>
        <begin position="1190"/>
        <end position="1202"/>
    </location>
</feature>
<feature type="region of interest" description="Disordered" evidence="6">
    <location>
        <begin position="340"/>
        <end position="438"/>
    </location>
</feature>
<keyword evidence="11" id="KW-0808">Transferase</keyword>
<dbReference type="PROSITE" id="PS51182">
    <property type="entry name" value="C2_TENSIN"/>
    <property type="match status" value="1"/>
</dbReference>
<evidence type="ECO:0000256" key="2">
    <source>
        <dbReference type="ARBA" id="ARBA00005490"/>
    </source>
</evidence>